<dbReference type="HOGENOM" id="CLU_648901_0_0_1"/>
<sequence>MADFIVPEINGIVQSLHQISEEKFIKFMLITQGISPTTDFSFHFSNHFTKSETTDIRIILERSITNIRPVLNHFKTIKLYKSFNPSINNDEVACQLRDLFNSLNQNVCKDIAKSWIKILQPDKQKYFPYTRKDIKPEWWPPNVVHTEPDHLKKDERIQVLINVVRDPKFQLENVNVNSIRHKIQHTEAIIHEILYICHFERIISENGLDTERLQETASMLEKGLLKTRNVVNLIVSDMRYHDPEGILQSRIDEKDTNNRIFKIGAIVPTSHPRELTLTRQLQPPNLKKVRKQRTIKRTISIPAMSRLETDLRVASSSTVVQPTDTNPHDYDANLTLRDSGDGSHSSLGTPVEHVDHVDHVAHAEHTDFTSMFNEPPEPLGMYLQPSYQPNPIDPIDLMGNQHGYYGDDENQREPKDEDDDFQQ</sequence>
<dbReference type="KEGG" id="ctp:CTRG_05868"/>
<evidence type="ECO:0000256" key="1">
    <source>
        <dbReference type="SAM" id="MobiDB-lite"/>
    </source>
</evidence>
<reference evidence="3 4" key="1">
    <citation type="journal article" date="2009" name="Nature">
        <title>Evolution of pathogenicity and sexual reproduction in eight Candida genomes.</title>
        <authorList>
            <person name="Butler G."/>
            <person name="Rasmussen M.D."/>
            <person name="Lin M.F."/>
            <person name="Santos M.A."/>
            <person name="Sakthikumar S."/>
            <person name="Munro C.A."/>
            <person name="Rheinbay E."/>
            <person name="Grabherr M."/>
            <person name="Forche A."/>
            <person name="Reedy J.L."/>
            <person name="Agrafioti I."/>
            <person name="Arnaud M.B."/>
            <person name="Bates S."/>
            <person name="Brown A.J."/>
            <person name="Brunke S."/>
            <person name="Costanzo M.C."/>
            <person name="Fitzpatrick D.A."/>
            <person name="de Groot P.W."/>
            <person name="Harris D."/>
            <person name="Hoyer L.L."/>
            <person name="Hube B."/>
            <person name="Klis F.M."/>
            <person name="Kodira C."/>
            <person name="Lennard N."/>
            <person name="Logue M.E."/>
            <person name="Martin R."/>
            <person name="Neiman A.M."/>
            <person name="Nikolaou E."/>
            <person name="Quail M.A."/>
            <person name="Quinn J."/>
            <person name="Santos M.C."/>
            <person name="Schmitzberger F.F."/>
            <person name="Sherlock G."/>
            <person name="Shah P."/>
            <person name="Silverstein K.A."/>
            <person name="Skrzypek M.S."/>
            <person name="Soll D."/>
            <person name="Staggs R."/>
            <person name="Stansfield I."/>
            <person name="Stumpf M.P."/>
            <person name="Sudbery P.E."/>
            <person name="Srikantha T."/>
            <person name="Zeng Q."/>
            <person name="Berman J."/>
            <person name="Berriman M."/>
            <person name="Heitman J."/>
            <person name="Gow N.A."/>
            <person name="Lorenz M.C."/>
            <person name="Birren B.W."/>
            <person name="Kellis M."/>
            <person name="Cuomo C.A."/>
        </authorList>
    </citation>
    <scope>NUCLEOTIDE SEQUENCE [LARGE SCALE GENOMIC DNA]</scope>
    <source>
        <strain evidence="4">ATCC MYA-3404 / T1</strain>
    </source>
</reference>
<organism evidence="3 4">
    <name type="scientific">Candida tropicalis (strain ATCC MYA-3404 / T1)</name>
    <name type="common">Yeast</name>
    <dbReference type="NCBI Taxonomy" id="294747"/>
    <lineage>
        <taxon>Eukaryota</taxon>
        <taxon>Fungi</taxon>
        <taxon>Dikarya</taxon>
        <taxon>Ascomycota</taxon>
        <taxon>Saccharomycotina</taxon>
        <taxon>Pichiomycetes</taxon>
        <taxon>Debaryomycetaceae</taxon>
        <taxon>Candida/Lodderomyces clade</taxon>
        <taxon>Candida</taxon>
    </lineage>
</organism>
<protein>
    <recommendedName>
        <fullName evidence="2">Subtelomeric hrmA-associated cluster protein AFUB-079030/YDR124W-like helical bundle domain-containing protein</fullName>
    </recommendedName>
</protein>
<accession>C5MIH5</accession>
<keyword evidence="4" id="KW-1185">Reference proteome</keyword>
<dbReference type="GeneID" id="8300217"/>
<dbReference type="STRING" id="294747.C5MIH5"/>
<dbReference type="eggNOG" id="ENOG502S0ES">
    <property type="taxonomic scope" value="Eukaryota"/>
</dbReference>
<dbReference type="Proteomes" id="UP000002037">
    <property type="component" value="Unassembled WGS sequence"/>
</dbReference>
<dbReference type="RefSeq" id="XP_002546390.1">
    <property type="nucleotide sequence ID" value="XM_002546344.1"/>
</dbReference>
<feature type="region of interest" description="Disordered" evidence="1">
    <location>
        <begin position="369"/>
        <end position="423"/>
    </location>
</feature>
<dbReference type="AlphaFoldDB" id="C5MIH5"/>
<dbReference type="Pfam" id="PF11001">
    <property type="entry name" value="AFUB_07903_YDR124W_hel"/>
    <property type="match status" value="1"/>
</dbReference>
<name>C5MIH5_CANTT</name>
<evidence type="ECO:0000313" key="3">
    <source>
        <dbReference type="EMBL" id="EER30469.1"/>
    </source>
</evidence>
<evidence type="ECO:0000313" key="4">
    <source>
        <dbReference type="Proteomes" id="UP000002037"/>
    </source>
</evidence>
<dbReference type="PANTHER" id="PTHR36102:SF1">
    <property type="entry name" value="YDR124W-LIKE HELICAL BUNDLE DOMAIN-CONTAINING PROTEIN"/>
    <property type="match status" value="1"/>
</dbReference>
<dbReference type="EMBL" id="GG692404">
    <property type="protein sequence ID" value="EER30469.1"/>
    <property type="molecule type" value="Genomic_DNA"/>
</dbReference>
<dbReference type="InterPro" id="IPR047092">
    <property type="entry name" value="AFUB_07903/YDR124W-like_hel"/>
</dbReference>
<dbReference type="VEuPathDB" id="FungiDB:CTRG_05868"/>
<gene>
    <name evidence="3" type="ORF">CTRG_05868</name>
</gene>
<dbReference type="InterPro" id="IPR021264">
    <property type="entry name" value="AFUB_079030/YDR124W-like"/>
</dbReference>
<evidence type="ECO:0000259" key="2">
    <source>
        <dbReference type="Pfam" id="PF11001"/>
    </source>
</evidence>
<proteinExistence type="predicted"/>
<dbReference type="PANTHER" id="PTHR36102">
    <property type="entry name" value="CHROMOSOME 10, WHOLE GENOME SHOTGUN SEQUENCE"/>
    <property type="match status" value="1"/>
</dbReference>
<dbReference type="OrthoDB" id="5338458at2759"/>
<feature type="domain" description="Subtelomeric hrmA-associated cluster protein AFUB-079030/YDR124W-like helical bundle" evidence="2">
    <location>
        <begin position="88"/>
        <end position="195"/>
    </location>
</feature>